<name>E5EQ31_9CAUD</name>
<protein>
    <submittedName>
        <fullName evidence="2">MotA activator of middle period transcription</fullName>
    </submittedName>
</protein>
<reference evidence="2 3" key="1">
    <citation type="journal article" date="2010" name="Virol. J.">
        <title>Genomes of the T4-related bacteriophages as windows on microbial genome evolution.</title>
        <authorList>
            <person name="Petrov V.M."/>
            <person name="Ratnayaka S."/>
            <person name="Nolan J.M."/>
            <person name="Miller E.S."/>
            <person name="Karam J.D."/>
        </authorList>
    </citation>
    <scope>NUCLEOTIDE SEQUENCE [LARGE SCALE GENOMIC DNA]</scope>
</reference>
<evidence type="ECO:0000259" key="1">
    <source>
        <dbReference type="Pfam" id="PF09158"/>
    </source>
</evidence>
<dbReference type="GeneID" id="9926681"/>
<dbReference type="KEGG" id="vg:9926681"/>
<dbReference type="EMBL" id="HM004124">
    <property type="protein sequence ID" value="ADG60147.1"/>
    <property type="molecule type" value="Genomic_DNA"/>
</dbReference>
<accession>E5EQ31</accession>
<dbReference type="InterPro" id="IPR015241">
    <property type="entry name" value="MotA_Tscrpt_reg_C"/>
</dbReference>
<dbReference type="Gene3D" id="3.90.1150.20">
    <property type="entry name" value="Transcription regulator MotA, C-terminal domain"/>
    <property type="match status" value="1"/>
</dbReference>
<proteinExistence type="predicted"/>
<dbReference type="Proteomes" id="UP000008731">
    <property type="component" value="Segment"/>
</dbReference>
<evidence type="ECO:0000313" key="3">
    <source>
        <dbReference type="Proteomes" id="UP000008731"/>
    </source>
</evidence>
<sequence>MEHNMNKHDYYQSALGMIDTLLALPSKEGLKLLESLYGTQYHLTESLQPGISELISIGLVETSTNKCSISILGQHLIETAAKLFGDENIESRHNGSIKREITEDMISIKDFAVEYIEGKVELKGTHEDRSNFLILFKKGIKGLGCIEIKNKPEIRVCIRKASKEAIELFSSIGMKYRETPAQTYFDMPKSHDNVKLLIDTIVTYIK</sequence>
<feature type="domain" description="Transcription regulator MotA C-terminal" evidence="1">
    <location>
        <begin position="101"/>
        <end position="198"/>
    </location>
</feature>
<keyword evidence="3" id="KW-1185">Reference proteome</keyword>
<dbReference type="Pfam" id="PF09158">
    <property type="entry name" value="MotCF"/>
    <property type="match status" value="1"/>
</dbReference>
<organism evidence="2 3">
    <name type="scientific">Acinetobacter phage Acj9</name>
    <dbReference type="NCBI Taxonomy" id="760939"/>
    <lineage>
        <taxon>Viruses</taxon>
        <taxon>Duplodnaviria</taxon>
        <taxon>Heunggongvirae</taxon>
        <taxon>Uroviricota</taxon>
        <taxon>Caudoviricetes</taxon>
        <taxon>Pantevenvirales</taxon>
        <taxon>Straboviridae</taxon>
        <taxon>Twarogvirinae</taxon>
        <taxon>Acajnonavirus</taxon>
        <taxon>Acajnonavirus acj9</taxon>
    </lineage>
</organism>
<evidence type="ECO:0000313" key="2">
    <source>
        <dbReference type="EMBL" id="ADG60147.1"/>
    </source>
</evidence>
<dbReference type="OrthoDB" id="35920at10239"/>
<dbReference type="InterPro" id="IPR036474">
    <property type="entry name" value="MotA_Tscrpt_reg_C_sf"/>
</dbReference>
<gene>
    <name evidence="2" type="primary">motA</name>
    <name evidence="2" type="ORF">Acj9p247</name>
</gene>
<dbReference type="SUPFAM" id="SSF69652">
    <property type="entry name" value="DNA-binding C-terminal domain of the transcription factor MotA"/>
    <property type="match status" value="1"/>
</dbReference>
<dbReference type="RefSeq" id="YP_004010384.1">
    <property type="nucleotide sequence ID" value="NC_014663.1"/>
</dbReference>